<protein>
    <submittedName>
        <fullName evidence="5">LacI family transcriptional regulator</fullName>
    </submittedName>
</protein>
<gene>
    <name evidence="5" type="ORF">OO014_02425</name>
</gene>
<dbReference type="PANTHER" id="PTHR30146">
    <property type="entry name" value="LACI-RELATED TRANSCRIPTIONAL REPRESSOR"/>
    <property type="match status" value="1"/>
</dbReference>
<accession>A0ABT5GCZ0</accession>
<sequence length="345" mass="36634">MTPATVDSPGRPTLEEVARLAGVSRATVSRVINASPKVSPEVQAVVEAAIAELNYVPNRAARSLVARATMSIALVVPEDAHRFFGDPYFADIVQGISDRLDDSDYVLNLQLTHPSSPSEKTRRYLLGGNVDGALVVSHHSGDHFLASIGQSLPVVFGGRPMGAAGTPGRPTDYYVDVDNRLGAVQGTRHLIASGRRAIGTITGPRDMPAALDREQGWRDALLEAGLSDERVAHGDFTEEGGAAAAEELLDRHRDLDAIFVASDLMASGALGILAGRGRSVPADVAVVGYDNSRYATRGPIQLTTVAQPTRQMGIAMADTLLRLLAGEQPQHVQLLPTELILRDSA</sequence>
<dbReference type="PRINTS" id="PR00036">
    <property type="entry name" value="HTHLACI"/>
</dbReference>
<organism evidence="5 6">
    <name type="scientific">Intrasporangium calvum</name>
    <dbReference type="NCBI Taxonomy" id="53358"/>
    <lineage>
        <taxon>Bacteria</taxon>
        <taxon>Bacillati</taxon>
        <taxon>Actinomycetota</taxon>
        <taxon>Actinomycetes</taxon>
        <taxon>Micrococcales</taxon>
        <taxon>Intrasporangiaceae</taxon>
        <taxon>Intrasporangium</taxon>
    </lineage>
</organism>
<dbReference type="CDD" id="cd06267">
    <property type="entry name" value="PBP1_LacI_sugar_binding-like"/>
    <property type="match status" value="1"/>
</dbReference>
<dbReference type="InterPro" id="IPR000843">
    <property type="entry name" value="HTH_LacI"/>
</dbReference>
<dbReference type="PROSITE" id="PS00356">
    <property type="entry name" value="HTH_LACI_1"/>
    <property type="match status" value="1"/>
</dbReference>
<keyword evidence="2" id="KW-0238">DNA-binding</keyword>
<evidence type="ECO:0000256" key="2">
    <source>
        <dbReference type="ARBA" id="ARBA00023125"/>
    </source>
</evidence>
<reference evidence="5 6" key="1">
    <citation type="submission" date="2022-11" db="EMBL/GenBank/DDBJ databases">
        <title>Anaerobic phenanthrene biodegradation by a DNRA strain PheN6.</title>
        <authorList>
            <person name="Zhang Z."/>
        </authorList>
    </citation>
    <scope>NUCLEOTIDE SEQUENCE [LARGE SCALE GENOMIC DNA]</scope>
    <source>
        <strain evidence="5 6">PheN6</strain>
    </source>
</reference>
<dbReference type="SUPFAM" id="SSF53822">
    <property type="entry name" value="Periplasmic binding protein-like I"/>
    <property type="match status" value="1"/>
</dbReference>
<dbReference type="CDD" id="cd01392">
    <property type="entry name" value="HTH_LacI"/>
    <property type="match status" value="1"/>
</dbReference>
<evidence type="ECO:0000256" key="1">
    <source>
        <dbReference type="ARBA" id="ARBA00023015"/>
    </source>
</evidence>
<dbReference type="Gene3D" id="1.10.260.40">
    <property type="entry name" value="lambda repressor-like DNA-binding domains"/>
    <property type="match status" value="1"/>
</dbReference>
<dbReference type="PROSITE" id="PS50932">
    <property type="entry name" value="HTH_LACI_2"/>
    <property type="match status" value="1"/>
</dbReference>
<evidence type="ECO:0000256" key="3">
    <source>
        <dbReference type="ARBA" id="ARBA00023163"/>
    </source>
</evidence>
<evidence type="ECO:0000313" key="6">
    <source>
        <dbReference type="Proteomes" id="UP001150259"/>
    </source>
</evidence>
<dbReference type="Proteomes" id="UP001150259">
    <property type="component" value="Unassembled WGS sequence"/>
</dbReference>
<keyword evidence="6" id="KW-1185">Reference proteome</keyword>
<dbReference type="EMBL" id="JAPFQL010000006">
    <property type="protein sequence ID" value="MDC5696098.1"/>
    <property type="molecule type" value="Genomic_DNA"/>
</dbReference>
<dbReference type="Pfam" id="PF00356">
    <property type="entry name" value="LacI"/>
    <property type="match status" value="1"/>
</dbReference>
<dbReference type="PANTHER" id="PTHR30146:SF109">
    <property type="entry name" value="HTH-TYPE TRANSCRIPTIONAL REGULATOR GALS"/>
    <property type="match status" value="1"/>
</dbReference>
<dbReference type="InterPro" id="IPR046335">
    <property type="entry name" value="LacI/GalR-like_sensor"/>
</dbReference>
<dbReference type="InterPro" id="IPR028082">
    <property type="entry name" value="Peripla_BP_I"/>
</dbReference>
<keyword evidence="3" id="KW-0804">Transcription</keyword>
<dbReference type="SUPFAM" id="SSF47413">
    <property type="entry name" value="lambda repressor-like DNA-binding domains"/>
    <property type="match status" value="1"/>
</dbReference>
<evidence type="ECO:0000313" key="5">
    <source>
        <dbReference type="EMBL" id="MDC5696098.1"/>
    </source>
</evidence>
<evidence type="ECO:0000259" key="4">
    <source>
        <dbReference type="PROSITE" id="PS50932"/>
    </source>
</evidence>
<name>A0ABT5GCZ0_9MICO</name>
<dbReference type="RefSeq" id="WP_272460676.1">
    <property type="nucleotide sequence ID" value="NZ_JAPFQL010000006.1"/>
</dbReference>
<dbReference type="SMART" id="SM00354">
    <property type="entry name" value="HTH_LACI"/>
    <property type="match status" value="1"/>
</dbReference>
<proteinExistence type="predicted"/>
<feature type="domain" description="HTH lacI-type" evidence="4">
    <location>
        <begin position="12"/>
        <end position="66"/>
    </location>
</feature>
<dbReference type="Pfam" id="PF13377">
    <property type="entry name" value="Peripla_BP_3"/>
    <property type="match status" value="1"/>
</dbReference>
<comment type="caution">
    <text evidence="5">The sequence shown here is derived from an EMBL/GenBank/DDBJ whole genome shotgun (WGS) entry which is preliminary data.</text>
</comment>
<dbReference type="Gene3D" id="3.40.50.2300">
    <property type="match status" value="2"/>
</dbReference>
<dbReference type="InterPro" id="IPR010982">
    <property type="entry name" value="Lambda_DNA-bd_dom_sf"/>
</dbReference>
<keyword evidence="1" id="KW-0805">Transcription regulation</keyword>